<gene>
    <name evidence="3" type="ORF">NCTC10786_05040</name>
</gene>
<proteinExistence type="inferred from homology"/>
<dbReference type="EMBL" id="UAVY01000008">
    <property type="protein sequence ID" value="SQB39952.1"/>
    <property type="molecule type" value="Genomic_DNA"/>
</dbReference>
<organism evidence="3 4">
    <name type="scientific">Citrobacter koseri</name>
    <name type="common">Citrobacter diversus</name>
    <dbReference type="NCBI Taxonomy" id="545"/>
    <lineage>
        <taxon>Bacteria</taxon>
        <taxon>Pseudomonadati</taxon>
        <taxon>Pseudomonadota</taxon>
        <taxon>Gammaproteobacteria</taxon>
        <taxon>Enterobacterales</taxon>
        <taxon>Enterobacteriaceae</taxon>
        <taxon>Citrobacter</taxon>
    </lineage>
</organism>
<reference evidence="3 4" key="1">
    <citation type="submission" date="2018-06" db="EMBL/GenBank/DDBJ databases">
        <authorList>
            <consortium name="Pathogen Informatics"/>
            <person name="Doyle S."/>
        </authorList>
    </citation>
    <scope>NUCLEOTIDE SEQUENCE [LARGE SCALE GENOMIC DNA]</scope>
    <source>
        <strain evidence="3 4">NCTC10786</strain>
    </source>
</reference>
<dbReference type="Proteomes" id="UP000251584">
    <property type="component" value="Unassembled WGS sequence"/>
</dbReference>
<dbReference type="InterPro" id="IPR020887">
    <property type="entry name" value="UPF0509"/>
</dbReference>
<evidence type="ECO:0000313" key="3">
    <source>
        <dbReference type="EMBL" id="SQB39952.1"/>
    </source>
</evidence>
<dbReference type="AlphaFoldDB" id="A0A2X2W9D8"/>
<dbReference type="HAMAP" id="MF_01641">
    <property type="entry name" value="UPF0509"/>
    <property type="match status" value="1"/>
</dbReference>
<evidence type="ECO:0000256" key="2">
    <source>
        <dbReference type="HAMAP-Rule" id="MF_01641"/>
    </source>
</evidence>
<dbReference type="NCBIfam" id="NF010179">
    <property type="entry name" value="PRK13658.1"/>
    <property type="match status" value="1"/>
</dbReference>
<protein>
    <recommendedName>
        <fullName evidence="2">UPF0509 protein NCTC10786_05040</fullName>
    </recommendedName>
</protein>
<accession>A0A2X2W9D8</accession>
<evidence type="ECO:0000256" key="1">
    <source>
        <dbReference type="ARBA" id="ARBA00008701"/>
    </source>
</evidence>
<name>A0A2X2W9D8_CITKO</name>
<sequence>MSDIDAQRVAERIDTVLDILVAGDYHSAIHNLEILKAELLSQVKEDTDASSDKTPGSVGDLSDASFSWHLTQETQHPLYSPVLIPL</sequence>
<evidence type="ECO:0000313" key="4">
    <source>
        <dbReference type="Proteomes" id="UP000251584"/>
    </source>
</evidence>
<dbReference type="Pfam" id="PF23675">
    <property type="entry name" value="YciZ"/>
    <property type="match status" value="1"/>
</dbReference>
<comment type="similarity">
    <text evidence="1 2">Belongs to the UPF0509 family.</text>
</comment>